<organism evidence="1 2">
    <name type="scientific">Aeromicrobium piscarium</name>
    <dbReference type="NCBI Taxonomy" id="2590901"/>
    <lineage>
        <taxon>Bacteria</taxon>
        <taxon>Bacillati</taxon>
        <taxon>Actinomycetota</taxon>
        <taxon>Actinomycetes</taxon>
        <taxon>Propionibacteriales</taxon>
        <taxon>Nocardioidaceae</taxon>
        <taxon>Aeromicrobium</taxon>
    </lineage>
</organism>
<dbReference type="SUPFAM" id="SSF52833">
    <property type="entry name" value="Thioredoxin-like"/>
    <property type="match status" value="1"/>
</dbReference>
<dbReference type="InterPro" id="IPR036249">
    <property type="entry name" value="Thioredoxin-like_sf"/>
</dbReference>
<dbReference type="Gene3D" id="3.40.30.10">
    <property type="entry name" value="Glutaredoxin"/>
    <property type="match status" value="1"/>
</dbReference>
<proteinExistence type="predicted"/>
<name>A0A554RTX0_9ACTN</name>
<accession>A0A554RTX0</accession>
<dbReference type="AlphaFoldDB" id="A0A554RTX0"/>
<gene>
    <name evidence="1" type="ORF">FNM00_16005</name>
</gene>
<comment type="caution">
    <text evidence="1">The sequence shown here is derived from an EMBL/GenBank/DDBJ whole genome shotgun (WGS) entry which is preliminary data.</text>
</comment>
<evidence type="ECO:0000313" key="2">
    <source>
        <dbReference type="Proteomes" id="UP000316988"/>
    </source>
</evidence>
<dbReference type="OrthoDB" id="3399139at2"/>
<dbReference type="EMBL" id="VLNT01000019">
    <property type="protein sequence ID" value="TSD57529.1"/>
    <property type="molecule type" value="Genomic_DNA"/>
</dbReference>
<keyword evidence="2" id="KW-1185">Reference proteome</keyword>
<evidence type="ECO:0000313" key="1">
    <source>
        <dbReference type="EMBL" id="TSD57529.1"/>
    </source>
</evidence>
<reference evidence="1 2" key="1">
    <citation type="submission" date="2019-07" db="EMBL/GenBank/DDBJ databases">
        <authorList>
            <person name="Zhao L.H."/>
        </authorList>
    </citation>
    <scope>NUCLEOTIDE SEQUENCE [LARGE SCALE GENOMIC DNA]</scope>
    <source>
        <strain evidence="1 2">Co35</strain>
    </source>
</reference>
<dbReference type="Pfam" id="PF06999">
    <property type="entry name" value="Suc_Fer-like"/>
    <property type="match status" value="1"/>
</dbReference>
<dbReference type="InterPro" id="IPR009737">
    <property type="entry name" value="Aim32/Apd1-like"/>
</dbReference>
<dbReference type="Proteomes" id="UP000316988">
    <property type="component" value="Unassembled WGS sequence"/>
</dbReference>
<sequence>MAGTAPRGTYWILIEHRGGWPVNGFDGLDLDPQVHAAVFAAAQARRARILLIRRHGRRRREGPGRWAVLHRAGNDRLRQHWGTWREERDLLGIVRVLDEPAELTAHGPHDPVVLVCAHGLHDVCCAVRGRPVAEALSGRWPDLVWECTHVGGDRFAANILVVPDGVYYGRLDAASAVEVVAGHLADRIDARYLRGYTDLVPVEQVAVAAALESQGPAGRDDYSIVSASRDAGRWTIHVASRVPGRDVLAVDIDVTNSPPRQLTCRGTAQASALVHTVAAVRPVPREGH</sequence>
<protein>
    <submittedName>
        <fullName evidence="1">Sucrase ferredoxin</fullName>
    </submittedName>
</protein>